<proteinExistence type="predicted"/>
<feature type="non-terminal residue" evidence="1">
    <location>
        <position position="210"/>
    </location>
</feature>
<name>A0A6H5HC04_9HEMI</name>
<protein>
    <submittedName>
        <fullName evidence="1">Uncharacterized protein</fullName>
    </submittedName>
</protein>
<dbReference type="EMBL" id="CADCXU010027584">
    <property type="protein sequence ID" value="CAB0014251.1"/>
    <property type="molecule type" value="Genomic_DNA"/>
</dbReference>
<reference evidence="1 2" key="1">
    <citation type="submission" date="2020-02" db="EMBL/GenBank/DDBJ databases">
        <authorList>
            <person name="Ferguson B K."/>
        </authorList>
    </citation>
    <scope>NUCLEOTIDE SEQUENCE [LARGE SCALE GENOMIC DNA]</scope>
</reference>
<gene>
    <name evidence="1" type="ORF">NTEN_LOCUS18700</name>
</gene>
<evidence type="ECO:0000313" key="1">
    <source>
        <dbReference type="EMBL" id="CAB0014251.1"/>
    </source>
</evidence>
<organism evidence="1 2">
    <name type="scientific">Nesidiocoris tenuis</name>
    <dbReference type="NCBI Taxonomy" id="355587"/>
    <lineage>
        <taxon>Eukaryota</taxon>
        <taxon>Metazoa</taxon>
        <taxon>Ecdysozoa</taxon>
        <taxon>Arthropoda</taxon>
        <taxon>Hexapoda</taxon>
        <taxon>Insecta</taxon>
        <taxon>Pterygota</taxon>
        <taxon>Neoptera</taxon>
        <taxon>Paraneoptera</taxon>
        <taxon>Hemiptera</taxon>
        <taxon>Heteroptera</taxon>
        <taxon>Panheteroptera</taxon>
        <taxon>Cimicomorpha</taxon>
        <taxon>Miridae</taxon>
        <taxon>Dicyphina</taxon>
        <taxon>Nesidiocoris</taxon>
    </lineage>
</organism>
<dbReference type="Proteomes" id="UP000479000">
    <property type="component" value="Unassembled WGS sequence"/>
</dbReference>
<sequence length="210" mass="24536">MTQTSVDTIKTNFVKKTARIAKRDVSLMTNDSPTFRSPGEFNCHEPIMLGELSGSARNESIDVTHLEYYDFRNAGEKRKFPIHIERLNACPEHLQRGTKCCGDDYDSPKTTDTNSKIMKQFRRNEEDNIVNLALHGENSEAHHQDIHFAKNYDSNYARQRNRWKDESRFAQHELAFLDQVVKEELVQQSFKVQALWNEKKELIMHIHKAQ</sequence>
<dbReference type="AlphaFoldDB" id="A0A6H5HC04"/>
<accession>A0A6H5HC04</accession>
<evidence type="ECO:0000313" key="2">
    <source>
        <dbReference type="Proteomes" id="UP000479000"/>
    </source>
</evidence>
<keyword evidence="2" id="KW-1185">Reference proteome</keyword>